<dbReference type="PANTHER" id="PTHR42756">
    <property type="entry name" value="TRANSCRIPTIONAL REGULATOR, MARR"/>
    <property type="match status" value="1"/>
</dbReference>
<dbReference type="AlphaFoldDB" id="A0AB39KT91"/>
<dbReference type="PANTHER" id="PTHR42756:SF1">
    <property type="entry name" value="TRANSCRIPTIONAL REPRESSOR OF EMRAB OPERON"/>
    <property type="match status" value="1"/>
</dbReference>
<protein>
    <submittedName>
        <fullName evidence="5">MarR family transcriptional regulator</fullName>
    </submittedName>
</protein>
<evidence type="ECO:0000313" key="5">
    <source>
        <dbReference type="EMBL" id="XDO96944.1"/>
    </source>
</evidence>
<dbReference type="GO" id="GO:0003677">
    <property type="term" value="F:DNA binding"/>
    <property type="evidence" value="ECO:0007669"/>
    <property type="project" value="UniProtKB-KW"/>
</dbReference>
<dbReference type="SUPFAM" id="SSF46785">
    <property type="entry name" value="Winged helix' DNA-binding domain"/>
    <property type="match status" value="1"/>
</dbReference>
<dbReference type="Gene3D" id="1.10.10.10">
    <property type="entry name" value="Winged helix-like DNA-binding domain superfamily/Winged helix DNA-binding domain"/>
    <property type="match status" value="1"/>
</dbReference>
<keyword evidence="2" id="KW-0238">DNA-binding</keyword>
<dbReference type="InterPro" id="IPR036390">
    <property type="entry name" value="WH_DNA-bd_sf"/>
</dbReference>
<sequence length="152" mass="16984">MFDPSSATFRLSSSPFYLIAHADFMYHDAMERTLQRHGITRPIYRILTVLREYQPSSVTFLADTALIKRTTVSRIVDKMSQMGLVATGQGGEDGRVTEVRMTQEGKALLDRLTPMIAKLIARATEGISHAELTRLVATLQIMSANLNRSPLE</sequence>
<dbReference type="SMART" id="SM00347">
    <property type="entry name" value="HTH_MARR"/>
    <property type="match status" value="1"/>
</dbReference>
<feature type="domain" description="HTH marR-type" evidence="4">
    <location>
        <begin position="12"/>
        <end position="144"/>
    </location>
</feature>
<gene>
    <name evidence="5" type="ORF">ABOZ73_00495</name>
</gene>
<dbReference type="Pfam" id="PF12802">
    <property type="entry name" value="MarR_2"/>
    <property type="match status" value="1"/>
</dbReference>
<evidence type="ECO:0000256" key="2">
    <source>
        <dbReference type="ARBA" id="ARBA00023125"/>
    </source>
</evidence>
<dbReference type="InterPro" id="IPR036388">
    <property type="entry name" value="WH-like_DNA-bd_sf"/>
</dbReference>
<dbReference type="InterPro" id="IPR000835">
    <property type="entry name" value="HTH_MarR-typ"/>
</dbReference>
<reference evidence="5" key="1">
    <citation type="submission" date="2024-06" db="EMBL/GenBank/DDBJ databases">
        <title>Caulobacter inopinatus, sp. nov.</title>
        <authorList>
            <person name="Donachie S.P."/>
        </authorList>
    </citation>
    <scope>NUCLEOTIDE SEQUENCE</scope>
    <source>
        <strain evidence="5">73W</strain>
    </source>
</reference>
<dbReference type="EMBL" id="CP158375">
    <property type="protein sequence ID" value="XDO96944.1"/>
    <property type="molecule type" value="Genomic_DNA"/>
</dbReference>
<evidence type="ECO:0000256" key="1">
    <source>
        <dbReference type="ARBA" id="ARBA00023015"/>
    </source>
</evidence>
<keyword evidence="3" id="KW-0804">Transcription</keyword>
<accession>A0AB39KT91</accession>
<evidence type="ECO:0000256" key="3">
    <source>
        <dbReference type="ARBA" id="ARBA00023163"/>
    </source>
</evidence>
<dbReference type="PROSITE" id="PS50995">
    <property type="entry name" value="HTH_MARR_2"/>
    <property type="match status" value="1"/>
</dbReference>
<evidence type="ECO:0000259" key="4">
    <source>
        <dbReference type="PROSITE" id="PS50995"/>
    </source>
</evidence>
<proteinExistence type="predicted"/>
<dbReference type="GO" id="GO:0003700">
    <property type="term" value="F:DNA-binding transcription factor activity"/>
    <property type="evidence" value="ECO:0007669"/>
    <property type="project" value="InterPro"/>
</dbReference>
<name>A0AB39KT91_9CAUL</name>
<dbReference type="RefSeq" id="WP_369059848.1">
    <property type="nucleotide sequence ID" value="NZ_CP158375.1"/>
</dbReference>
<organism evidence="5">
    <name type="scientific">Caulobacter sp. 73W</name>
    <dbReference type="NCBI Taxonomy" id="3161137"/>
    <lineage>
        <taxon>Bacteria</taxon>
        <taxon>Pseudomonadati</taxon>
        <taxon>Pseudomonadota</taxon>
        <taxon>Alphaproteobacteria</taxon>
        <taxon>Caulobacterales</taxon>
        <taxon>Caulobacteraceae</taxon>
        <taxon>Caulobacter</taxon>
    </lineage>
</organism>
<keyword evidence="1" id="KW-0805">Transcription regulation</keyword>